<feature type="region of interest" description="Disordered" evidence="1">
    <location>
        <begin position="1"/>
        <end position="43"/>
    </location>
</feature>
<protein>
    <submittedName>
        <fullName evidence="2">Uncharacterized protein</fullName>
    </submittedName>
</protein>
<reference evidence="2" key="1">
    <citation type="submission" date="2022-11" db="EMBL/GenBank/DDBJ databases">
        <title>Centuries of genome instability and evolution in soft-shell clam transmissible cancer (bioRxiv).</title>
        <authorList>
            <person name="Hart S.F.M."/>
            <person name="Yonemitsu M.A."/>
            <person name="Giersch R.M."/>
            <person name="Beal B.F."/>
            <person name="Arriagada G."/>
            <person name="Davis B.W."/>
            <person name="Ostrander E.A."/>
            <person name="Goff S.P."/>
            <person name="Metzger M.J."/>
        </authorList>
    </citation>
    <scope>NUCLEOTIDE SEQUENCE</scope>
    <source>
        <strain evidence="2">MELC-2E11</strain>
        <tissue evidence="2">Siphon/mantle</tissue>
    </source>
</reference>
<evidence type="ECO:0000256" key="1">
    <source>
        <dbReference type="SAM" id="MobiDB-lite"/>
    </source>
</evidence>
<evidence type="ECO:0000313" key="3">
    <source>
        <dbReference type="Proteomes" id="UP001164746"/>
    </source>
</evidence>
<dbReference type="EMBL" id="CP111016">
    <property type="protein sequence ID" value="WAR04752.1"/>
    <property type="molecule type" value="Genomic_DNA"/>
</dbReference>
<feature type="compositionally biased region" description="Basic and acidic residues" evidence="1">
    <location>
        <begin position="29"/>
        <end position="43"/>
    </location>
</feature>
<proteinExistence type="predicted"/>
<dbReference type="Proteomes" id="UP001164746">
    <property type="component" value="Chromosome 5"/>
</dbReference>
<name>A0ABY7E7I6_MYAAR</name>
<sequence>MPVRVNTWGRRDPFSGPKRWDDESSSSFSEDKNRRGRPKDSDNIRTEQYMYDNQQSNFSWDFLYNYIGPNEISYTAATCRSNTPSSLYQRLKTLISDPNTERLKKLIIVSDPNTERLKTLIIINDLDTERLKTLIIVCDHNTERLKTLISDPNTERLKTLISYPITKRLKTLISDPNTERLKTLIIVSDPNTERLNTLIIVSDPNTERLKTLIIVCDPNTERLKILCRNNCSRRQREAGIIRK</sequence>
<gene>
    <name evidence="2" type="ORF">MAR_020121</name>
</gene>
<accession>A0ABY7E7I6</accession>
<evidence type="ECO:0000313" key="2">
    <source>
        <dbReference type="EMBL" id="WAR04752.1"/>
    </source>
</evidence>
<organism evidence="2 3">
    <name type="scientific">Mya arenaria</name>
    <name type="common">Soft-shell clam</name>
    <dbReference type="NCBI Taxonomy" id="6604"/>
    <lineage>
        <taxon>Eukaryota</taxon>
        <taxon>Metazoa</taxon>
        <taxon>Spiralia</taxon>
        <taxon>Lophotrochozoa</taxon>
        <taxon>Mollusca</taxon>
        <taxon>Bivalvia</taxon>
        <taxon>Autobranchia</taxon>
        <taxon>Heteroconchia</taxon>
        <taxon>Euheterodonta</taxon>
        <taxon>Imparidentia</taxon>
        <taxon>Neoheterodontei</taxon>
        <taxon>Myida</taxon>
        <taxon>Myoidea</taxon>
        <taxon>Myidae</taxon>
        <taxon>Mya</taxon>
    </lineage>
</organism>
<feature type="compositionally biased region" description="Basic and acidic residues" evidence="1">
    <location>
        <begin position="9"/>
        <end position="22"/>
    </location>
</feature>
<keyword evidence="3" id="KW-1185">Reference proteome</keyword>